<reference evidence="2 3" key="1">
    <citation type="journal article" date="2019" name="G3 (Bethesda)">
        <title>Sequencing of a Wild Apple (Malus baccata) Genome Unravels the Differences Between Cultivated and Wild Apple Species Regarding Disease Resistance and Cold Tolerance.</title>
        <authorList>
            <person name="Chen X."/>
        </authorList>
    </citation>
    <scope>NUCLEOTIDE SEQUENCE [LARGE SCALE GENOMIC DNA]</scope>
    <source>
        <strain evidence="3">cv. Shandingzi</strain>
        <tissue evidence="2">Leaves</tissue>
    </source>
</reference>
<dbReference type="Pfam" id="PF13966">
    <property type="entry name" value="zf-RVT"/>
    <property type="match status" value="1"/>
</dbReference>
<dbReference type="EMBL" id="VIEB01000009">
    <property type="protein sequence ID" value="TQE13774.1"/>
    <property type="molecule type" value="Genomic_DNA"/>
</dbReference>
<gene>
    <name evidence="2" type="ORF">C1H46_000781</name>
</gene>
<dbReference type="Proteomes" id="UP000315295">
    <property type="component" value="Unassembled WGS sequence"/>
</dbReference>
<proteinExistence type="predicted"/>
<evidence type="ECO:0000313" key="2">
    <source>
        <dbReference type="EMBL" id="TQE13774.1"/>
    </source>
</evidence>
<organism evidence="2 3">
    <name type="scientific">Malus baccata</name>
    <name type="common">Siberian crab apple</name>
    <name type="synonym">Pyrus baccata</name>
    <dbReference type="NCBI Taxonomy" id="106549"/>
    <lineage>
        <taxon>Eukaryota</taxon>
        <taxon>Viridiplantae</taxon>
        <taxon>Streptophyta</taxon>
        <taxon>Embryophyta</taxon>
        <taxon>Tracheophyta</taxon>
        <taxon>Spermatophyta</taxon>
        <taxon>Magnoliopsida</taxon>
        <taxon>eudicotyledons</taxon>
        <taxon>Gunneridae</taxon>
        <taxon>Pentapetalae</taxon>
        <taxon>rosids</taxon>
        <taxon>fabids</taxon>
        <taxon>Rosales</taxon>
        <taxon>Rosaceae</taxon>
        <taxon>Amygdaloideae</taxon>
        <taxon>Maleae</taxon>
        <taxon>Malus</taxon>
    </lineage>
</organism>
<evidence type="ECO:0000313" key="3">
    <source>
        <dbReference type="Proteomes" id="UP000315295"/>
    </source>
</evidence>
<keyword evidence="3" id="KW-1185">Reference proteome</keyword>
<name>A0A540NRW7_MALBA</name>
<accession>A0A540NRW7</accession>
<comment type="caution">
    <text evidence="2">The sequence shown here is derived from an EMBL/GenBank/DDBJ whole genome shotgun (WGS) entry which is preliminary data.</text>
</comment>
<evidence type="ECO:0000259" key="1">
    <source>
        <dbReference type="Pfam" id="PF13966"/>
    </source>
</evidence>
<feature type="domain" description="Reverse transcriptase zinc-binding" evidence="1">
    <location>
        <begin position="7"/>
        <end position="75"/>
    </location>
</feature>
<protein>
    <recommendedName>
        <fullName evidence="1">Reverse transcriptase zinc-binding domain-containing protein</fullName>
    </recommendedName>
</protein>
<dbReference type="InterPro" id="IPR026960">
    <property type="entry name" value="RVT-Znf"/>
</dbReference>
<sequence>MSDDGSSKVLRKIWNACVPGKVMICAWRAYMNALPTHGNLVRRMVAVENVCGICGGYGESTEHVLRDCSLAKTVWFGGLGIRVDDGNHT</sequence>
<dbReference type="AlphaFoldDB" id="A0A540NRW7"/>